<comment type="caution">
    <text evidence="3">The sequence shown here is derived from an EMBL/GenBank/DDBJ whole genome shotgun (WGS) entry which is preliminary data.</text>
</comment>
<proteinExistence type="predicted"/>
<feature type="transmembrane region" description="Helical" evidence="1">
    <location>
        <begin position="63"/>
        <end position="86"/>
    </location>
</feature>
<dbReference type="SUPFAM" id="SSF48317">
    <property type="entry name" value="Acid phosphatase/Vanadium-dependent haloperoxidase"/>
    <property type="match status" value="1"/>
</dbReference>
<accession>M0AYF7</accession>
<dbReference type="Proteomes" id="UP000011591">
    <property type="component" value="Unassembled WGS sequence"/>
</dbReference>
<reference evidence="3 4" key="1">
    <citation type="journal article" date="2014" name="PLoS Genet.">
        <title>Phylogenetically driven sequencing of extremely halophilic archaea reveals strategies for static and dynamic osmo-response.</title>
        <authorList>
            <person name="Becker E.A."/>
            <person name="Seitzer P.M."/>
            <person name="Tritt A."/>
            <person name="Larsen D."/>
            <person name="Krusor M."/>
            <person name="Yao A.I."/>
            <person name="Wu D."/>
            <person name="Madern D."/>
            <person name="Eisen J.A."/>
            <person name="Darling A.E."/>
            <person name="Facciotti M.T."/>
        </authorList>
    </citation>
    <scope>NUCLEOTIDE SEQUENCE [LARGE SCALE GENOMIC DNA]</scope>
    <source>
        <strain evidence="3 4">DSM 13077</strain>
    </source>
</reference>
<organism evidence="3 4">
    <name type="scientific">Natrialba aegyptia DSM 13077</name>
    <dbReference type="NCBI Taxonomy" id="1227491"/>
    <lineage>
        <taxon>Archaea</taxon>
        <taxon>Methanobacteriati</taxon>
        <taxon>Methanobacteriota</taxon>
        <taxon>Stenosarchaea group</taxon>
        <taxon>Halobacteria</taxon>
        <taxon>Halobacteriales</taxon>
        <taxon>Natrialbaceae</taxon>
        <taxon>Natrialba</taxon>
    </lineage>
</organism>
<evidence type="ECO:0000259" key="2">
    <source>
        <dbReference type="Pfam" id="PF01569"/>
    </source>
</evidence>
<evidence type="ECO:0000256" key="1">
    <source>
        <dbReference type="SAM" id="Phobius"/>
    </source>
</evidence>
<feature type="domain" description="Phosphatidic acid phosphatase type 2/haloperoxidase" evidence="2">
    <location>
        <begin position="66"/>
        <end position="145"/>
    </location>
</feature>
<dbReference type="InterPro" id="IPR036938">
    <property type="entry name" value="PAP2/HPO_sf"/>
</dbReference>
<keyword evidence="4" id="KW-1185">Reference proteome</keyword>
<dbReference type="Gene3D" id="1.20.144.10">
    <property type="entry name" value="Phosphatidic acid phosphatase type 2/haloperoxidase"/>
    <property type="match status" value="1"/>
</dbReference>
<protein>
    <submittedName>
        <fullName evidence="3">PA-phosphatase-like phosphoesterase</fullName>
    </submittedName>
</protein>
<keyword evidence="1" id="KW-1133">Transmembrane helix</keyword>
<gene>
    <name evidence="3" type="ORF">C480_16555</name>
</gene>
<dbReference type="RefSeq" id="WP_006666715.1">
    <property type="nucleotide sequence ID" value="NZ_AOIP01000033.1"/>
</dbReference>
<dbReference type="AlphaFoldDB" id="M0AYF7"/>
<dbReference type="Pfam" id="PF01569">
    <property type="entry name" value="PAP2"/>
    <property type="match status" value="1"/>
</dbReference>
<feature type="transmembrane region" description="Helical" evidence="1">
    <location>
        <begin position="20"/>
        <end position="42"/>
    </location>
</feature>
<dbReference type="OrthoDB" id="10182at2157"/>
<feature type="transmembrane region" description="Helical" evidence="1">
    <location>
        <begin position="106"/>
        <end position="124"/>
    </location>
</feature>
<keyword evidence="1" id="KW-0812">Transmembrane</keyword>
<sequence length="147" mass="15700">MNRNVGLTELIRETLPEWAVPAFEFIALLGDELVAVGVLALVTGVDAYRRTDREEDCLVPDRTAFVLAVVLGGLALTLILKTVFGLSRPPSSLQAIPRSGEGFPSGHAMAATVLWGALAVWSAYSTRRRRLAGAALVIGLVAVSYTH</sequence>
<dbReference type="InterPro" id="IPR000326">
    <property type="entry name" value="PAP2/HPO"/>
</dbReference>
<evidence type="ECO:0000313" key="3">
    <source>
        <dbReference type="EMBL" id="ELZ03362.1"/>
    </source>
</evidence>
<keyword evidence="1" id="KW-0472">Membrane</keyword>
<name>M0AYF7_9EURY</name>
<feature type="non-terminal residue" evidence="3">
    <location>
        <position position="147"/>
    </location>
</feature>
<evidence type="ECO:0000313" key="4">
    <source>
        <dbReference type="Proteomes" id="UP000011591"/>
    </source>
</evidence>
<dbReference type="EMBL" id="AOIP01000033">
    <property type="protein sequence ID" value="ELZ03362.1"/>
    <property type="molecule type" value="Genomic_DNA"/>
</dbReference>